<dbReference type="InterPro" id="IPR015943">
    <property type="entry name" value="WD40/YVTN_repeat-like_dom_sf"/>
</dbReference>
<comment type="caution">
    <text evidence="1">The sequence shown here is derived from an EMBL/GenBank/DDBJ whole genome shotgun (WGS) entry which is preliminary data.</text>
</comment>
<organism evidence="1 2">
    <name type="scientific">Glutinoglossum americanum</name>
    <dbReference type="NCBI Taxonomy" id="1670608"/>
    <lineage>
        <taxon>Eukaryota</taxon>
        <taxon>Fungi</taxon>
        <taxon>Dikarya</taxon>
        <taxon>Ascomycota</taxon>
        <taxon>Pezizomycotina</taxon>
        <taxon>Geoglossomycetes</taxon>
        <taxon>Geoglossales</taxon>
        <taxon>Geoglossaceae</taxon>
        <taxon>Glutinoglossum</taxon>
    </lineage>
</organism>
<evidence type="ECO:0000313" key="2">
    <source>
        <dbReference type="Proteomes" id="UP000698800"/>
    </source>
</evidence>
<dbReference type="SUPFAM" id="SSF50978">
    <property type="entry name" value="WD40 repeat-like"/>
    <property type="match status" value="1"/>
</dbReference>
<dbReference type="OrthoDB" id="239865at2759"/>
<dbReference type="InterPro" id="IPR051150">
    <property type="entry name" value="SWT21/TCAB1_mRNA_Telomere"/>
</dbReference>
<gene>
    <name evidence="1" type="ORF">FGG08_000142</name>
</gene>
<dbReference type="SMART" id="SM00320">
    <property type="entry name" value="WD40"/>
    <property type="match status" value="4"/>
</dbReference>
<protein>
    <submittedName>
        <fullName evidence="1">Uncharacterized protein</fullName>
    </submittedName>
</protein>
<dbReference type="Proteomes" id="UP000698800">
    <property type="component" value="Unassembled WGS sequence"/>
</dbReference>
<dbReference type="InterPro" id="IPR001680">
    <property type="entry name" value="WD40_rpt"/>
</dbReference>
<proteinExistence type="predicted"/>
<dbReference type="PANTHER" id="PTHR13211:SF0">
    <property type="entry name" value="TELOMERASE CAJAL BODY PROTEIN 1"/>
    <property type="match status" value="1"/>
</dbReference>
<dbReference type="InterPro" id="IPR036322">
    <property type="entry name" value="WD40_repeat_dom_sf"/>
</dbReference>
<keyword evidence="2" id="KW-1185">Reference proteome</keyword>
<accession>A0A9P8L687</accession>
<dbReference type="Gene3D" id="2.130.10.10">
    <property type="entry name" value="YVTN repeat-like/Quinoprotein amine dehydrogenase"/>
    <property type="match status" value="1"/>
</dbReference>
<dbReference type="AlphaFoldDB" id="A0A9P8L687"/>
<evidence type="ECO:0000313" key="1">
    <source>
        <dbReference type="EMBL" id="KAH0547653.1"/>
    </source>
</evidence>
<sequence>MNEKTPTVEPRCVATSGVVYQCSVSETQRRESLMLGDDQWSSNPCANESNIFKDARWPTDLLEKDELHDLVPFSVTPKAEPVYCTAVYPGFSLQGLSTIPSVKAAPNRKKHPPLLYSLLFTIDPSTTCFLTSTRDHPIHLQDALTPRIRGTYPLTSPTTEKFIAPNSVLWSSSGTKFICGSDALISVFDVSRVGAGPAERHPTIPSKRKKIVGGGVGMKGIVSALGLSDQTGGGILAAGTFTRMIGLYGSEGSGDCIAVFPIEQAGEGSSTGRAGAGITALEWSPCGRYLYVAERKSTEILVYDIRVAGRRLGSLTGRTASSNQRLGIHVVLTDRGHEVWAGCDDGTVRVWQNATGDSEMSRQPDRAWKAHDGPVAATIVHPSGTVVGTCSGQRDVSIDTDEGPEESDVCTKLLSASPASRRTKQIFDNTLKIWKI</sequence>
<reference evidence="1" key="1">
    <citation type="submission" date="2021-03" db="EMBL/GenBank/DDBJ databases">
        <title>Comparative genomics and phylogenomic investigation of the class Geoglossomycetes provide insights into ecological specialization and systematics.</title>
        <authorList>
            <person name="Melie T."/>
            <person name="Pirro S."/>
            <person name="Miller A.N."/>
            <person name="Quandt A."/>
        </authorList>
    </citation>
    <scope>NUCLEOTIDE SEQUENCE</scope>
    <source>
        <strain evidence="1">GBOQ0MN5Z8</strain>
    </source>
</reference>
<dbReference type="EMBL" id="JAGHQL010000002">
    <property type="protein sequence ID" value="KAH0547653.1"/>
    <property type="molecule type" value="Genomic_DNA"/>
</dbReference>
<name>A0A9P8L687_9PEZI</name>
<dbReference type="PANTHER" id="PTHR13211">
    <property type="entry name" value="TELOMERASE CAJAL BODY PROTEIN 1"/>
    <property type="match status" value="1"/>
</dbReference>